<organism evidence="1 2">
    <name type="scientific">Kickxella alabastrina</name>
    <dbReference type="NCBI Taxonomy" id="61397"/>
    <lineage>
        <taxon>Eukaryota</taxon>
        <taxon>Fungi</taxon>
        <taxon>Fungi incertae sedis</taxon>
        <taxon>Zoopagomycota</taxon>
        <taxon>Kickxellomycotina</taxon>
        <taxon>Kickxellomycetes</taxon>
        <taxon>Kickxellales</taxon>
        <taxon>Kickxellaceae</taxon>
        <taxon>Kickxella</taxon>
    </lineage>
</organism>
<accession>A0ACC1ILU8</accession>
<dbReference type="Proteomes" id="UP001150581">
    <property type="component" value="Unassembled WGS sequence"/>
</dbReference>
<keyword evidence="2" id="KW-1185">Reference proteome</keyword>
<comment type="caution">
    <text evidence="1">The sequence shown here is derived from an EMBL/GenBank/DDBJ whole genome shotgun (WGS) entry which is preliminary data.</text>
</comment>
<gene>
    <name evidence="1" type="ORF">LPJ66_003626</name>
</gene>
<protein>
    <submittedName>
        <fullName evidence="1">Uncharacterized protein</fullName>
    </submittedName>
</protein>
<name>A0ACC1ILU8_9FUNG</name>
<sequence length="115" mass="13230">MISFASVAASRIITSTGTQLRRIPITRIAKPLLFQLQTAPQRSYTNTSVYTRGDSLSHEEYLQALMKEQEYLMDLLKADDQKAPWNRDSVEMVSRHVQEGFHEPRGWVPEEALNH</sequence>
<evidence type="ECO:0000313" key="2">
    <source>
        <dbReference type="Proteomes" id="UP001150581"/>
    </source>
</evidence>
<dbReference type="EMBL" id="JANBPG010000375">
    <property type="protein sequence ID" value="KAJ1897037.1"/>
    <property type="molecule type" value="Genomic_DNA"/>
</dbReference>
<proteinExistence type="predicted"/>
<evidence type="ECO:0000313" key="1">
    <source>
        <dbReference type="EMBL" id="KAJ1897037.1"/>
    </source>
</evidence>
<reference evidence="1" key="1">
    <citation type="submission" date="2022-07" db="EMBL/GenBank/DDBJ databases">
        <title>Phylogenomic reconstructions and comparative analyses of Kickxellomycotina fungi.</title>
        <authorList>
            <person name="Reynolds N.K."/>
            <person name="Stajich J.E."/>
            <person name="Barry K."/>
            <person name="Grigoriev I.V."/>
            <person name="Crous P."/>
            <person name="Smith M.E."/>
        </authorList>
    </citation>
    <scope>NUCLEOTIDE SEQUENCE</scope>
    <source>
        <strain evidence="1">Benny 63K</strain>
    </source>
</reference>